<dbReference type="Pfam" id="PF00215">
    <property type="entry name" value="OMPdecase"/>
    <property type="match status" value="1"/>
</dbReference>
<keyword evidence="5 7" id="KW-0456">Lyase</keyword>
<evidence type="ECO:0000256" key="2">
    <source>
        <dbReference type="ARBA" id="ARBA00008847"/>
    </source>
</evidence>
<dbReference type="KEGG" id="apb:SAR116_1406"/>
<reference evidence="9 10" key="1">
    <citation type="journal article" date="2010" name="J. Bacteriol.">
        <title>Complete genome sequence of "Candidatus Puniceispirillum marinum" IMCC1322, a representative of the SAR116 clade in the Alphaproteobacteria.</title>
        <authorList>
            <person name="Oh H.M."/>
            <person name="Kwon K.K."/>
            <person name="Kang I."/>
            <person name="Kang S.G."/>
            <person name="Lee J.H."/>
            <person name="Kim S.J."/>
            <person name="Cho J.C."/>
        </authorList>
    </citation>
    <scope>NUCLEOTIDE SEQUENCE [LARGE SCALE GENOMIC DNA]</scope>
    <source>
        <strain evidence="9 10">IMCC1322</strain>
    </source>
</reference>
<sequence length="299" mass="31564">MDKFGDRLAEANRQTQTPLCMGIDPHVTMIPALFGNAAAEAGSDEALSTIANFCDACVKAATGRVPAIKPQAAFFEMQGPKGMQILQDLGHAAIDAGLLVIMDAKRGDIGSTSTAYAKAWIGHDALFPSDALTINPWLGIDTLEPFINQADATHSGLFILNRTSNPGAGDLQDRMVDDKPLYMHLANMLAPIASTRIGTSGWSSIGIVAGATWPAEANALRDTLPNTPFLVPGFGAQGAGAEKALAGLVRSQDHWQGGLINSTRGLIFPESARDATSIDVWHNAILAKIDADKHLLNSI</sequence>
<dbReference type="GO" id="GO:0006207">
    <property type="term" value="P:'de novo' pyrimidine nucleobase biosynthetic process"/>
    <property type="evidence" value="ECO:0007669"/>
    <property type="project" value="InterPro"/>
</dbReference>
<evidence type="ECO:0000256" key="1">
    <source>
        <dbReference type="ARBA" id="ARBA00004861"/>
    </source>
</evidence>
<evidence type="ECO:0000256" key="4">
    <source>
        <dbReference type="ARBA" id="ARBA00022975"/>
    </source>
</evidence>
<evidence type="ECO:0000259" key="8">
    <source>
        <dbReference type="SMART" id="SM00934"/>
    </source>
</evidence>
<dbReference type="GO" id="GO:0044205">
    <property type="term" value="P:'de novo' UMP biosynthetic process"/>
    <property type="evidence" value="ECO:0007669"/>
    <property type="project" value="UniProtKB-UniRule"/>
</dbReference>
<dbReference type="Proteomes" id="UP000007460">
    <property type="component" value="Chromosome"/>
</dbReference>
<protein>
    <recommendedName>
        <fullName evidence="7">Orotidine 5'-phosphate decarboxylase</fullName>
        <ecNumber evidence="7">4.1.1.23</ecNumber>
    </recommendedName>
    <alternativeName>
        <fullName evidence="7">OMP decarboxylase</fullName>
        <shortName evidence="7">OMPDCase</shortName>
        <shortName evidence="7">OMPdecase</shortName>
    </alternativeName>
</protein>
<proteinExistence type="inferred from homology"/>
<dbReference type="STRING" id="488538.SAR116_1406"/>
<dbReference type="EC" id="4.1.1.23" evidence="7"/>
<dbReference type="PANTHER" id="PTHR43375:SF1">
    <property type="entry name" value="OROTIDINE 5'-PHOSPHATE DECARBOXYLASE"/>
    <property type="match status" value="1"/>
</dbReference>
<evidence type="ECO:0000256" key="7">
    <source>
        <dbReference type="HAMAP-Rule" id="MF_01215"/>
    </source>
</evidence>
<comment type="similarity">
    <text evidence="2 7">Belongs to the OMP decarboxylase family. Type 2 subfamily.</text>
</comment>
<name>D5BTQ2_PUNMI</name>
<dbReference type="InterPro" id="IPR011060">
    <property type="entry name" value="RibuloseP-bd_barrel"/>
</dbReference>
<keyword evidence="3 7" id="KW-0210">Decarboxylase</keyword>
<dbReference type="Gene3D" id="3.20.20.70">
    <property type="entry name" value="Aldolase class I"/>
    <property type="match status" value="1"/>
</dbReference>
<dbReference type="AlphaFoldDB" id="D5BTQ2"/>
<gene>
    <name evidence="7" type="primary">pyrF</name>
    <name evidence="9" type="ordered locus">SAR116_1406</name>
</gene>
<dbReference type="EMBL" id="CP001751">
    <property type="protein sequence ID" value="ADE39649.1"/>
    <property type="molecule type" value="Genomic_DNA"/>
</dbReference>
<comment type="catalytic activity">
    <reaction evidence="6 7">
        <text>orotidine 5'-phosphate + H(+) = UMP + CO2</text>
        <dbReference type="Rhea" id="RHEA:11596"/>
        <dbReference type="ChEBI" id="CHEBI:15378"/>
        <dbReference type="ChEBI" id="CHEBI:16526"/>
        <dbReference type="ChEBI" id="CHEBI:57538"/>
        <dbReference type="ChEBI" id="CHEBI:57865"/>
        <dbReference type="EC" id="4.1.1.23"/>
    </reaction>
</comment>
<dbReference type="InterPro" id="IPR001754">
    <property type="entry name" value="OMPdeCOase_dom"/>
</dbReference>
<evidence type="ECO:0000313" key="10">
    <source>
        <dbReference type="Proteomes" id="UP000007460"/>
    </source>
</evidence>
<keyword evidence="4 7" id="KW-0665">Pyrimidine biosynthesis</keyword>
<evidence type="ECO:0000256" key="6">
    <source>
        <dbReference type="ARBA" id="ARBA00049157"/>
    </source>
</evidence>
<comment type="pathway">
    <text evidence="1 7">Pyrimidine metabolism; UMP biosynthesis via de novo pathway; UMP from orotate: step 2/2.</text>
</comment>
<dbReference type="InterPro" id="IPR011995">
    <property type="entry name" value="OMPdecase_type-2"/>
</dbReference>
<feature type="active site" description="Proton donor" evidence="7">
    <location>
        <position position="105"/>
    </location>
</feature>
<dbReference type="NCBIfam" id="TIGR02127">
    <property type="entry name" value="pyrF_sub2"/>
    <property type="match status" value="1"/>
</dbReference>
<organism evidence="9 10">
    <name type="scientific">Puniceispirillum marinum (strain IMCC1322)</name>
    <dbReference type="NCBI Taxonomy" id="488538"/>
    <lineage>
        <taxon>Bacteria</taxon>
        <taxon>Pseudomonadati</taxon>
        <taxon>Pseudomonadota</taxon>
        <taxon>Alphaproteobacteria</taxon>
        <taxon>Candidatus Puniceispirillales</taxon>
        <taxon>Candidatus Puniceispirillaceae</taxon>
        <taxon>Candidatus Puniceispirillum</taxon>
    </lineage>
</organism>
<accession>D5BTQ2</accession>
<dbReference type="HAMAP" id="MF_01215">
    <property type="entry name" value="OMPdecase_type2"/>
    <property type="match status" value="1"/>
</dbReference>
<dbReference type="eggNOG" id="COG0284">
    <property type="taxonomic scope" value="Bacteria"/>
</dbReference>
<evidence type="ECO:0000313" key="9">
    <source>
        <dbReference type="EMBL" id="ADE39649.1"/>
    </source>
</evidence>
<dbReference type="SMART" id="SM00934">
    <property type="entry name" value="OMPdecase"/>
    <property type="match status" value="1"/>
</dbReference>
<dbReference type="PANTHER" id="PTHR43375">
    <property type="entry name" value="OROTIDINE 5'-PHOSPHATE DECARBOXYLASE"/>
    <property type="match status" value="1"/>
</dbReference>
<dbReference type="InterPro" id="IPR013785">
    <property type="entry name" value="Aldolase_TIM"/>
</dbReference>
<dbReference type="CDD" id="cd04725">
    <property type="entry name" value="OMP_decarboxylase_like"/>
    <property type="match status" value="1"/>
</dbReference>
<dbReference type="RefSeq" id="WP_013046276.1">
    <property type="nucleotide sequence ID" value="NC_014010.1"/>
</dbReference>
<dbReference type="OrthoDB" id="9806203at2"/>
<dbReference type="SUPFAM" id="SSF51366">
    <property type="entry name" value="Ribulose-phoshate binding barrel"/>
    <property type="match status" value="1"/>
</dbReference>
<evidence type="ECO:0000256" key="3">
    <source>
        <dbReference type="ARBA" id="ARBA00022793"/>
    </source>
</evidence>
<evidence type="ECO:0000256" key="5">
    <source>
        <dbReference type="ARBA" id="ARBA00023239"/>
    </source>
</evidence>
<dbReference type="UniPathway" id="UPA00070">
    <property type="reaction ID" value="UER00120"/>
</dbReference>
<feature type="domain" description="Orotidine 5'-phosphate decarboxylase" evidence="8">
    <location>
        <begin position="18"/>
        <end position="278"/>
    </location>
</feature>
<dbReference type="HOGENOM" id="CLU_060704_1_1_5"/>
<dbReference type="GO" id="GO:0004590">
    <property type="term" value="F:orotidine-5'-phosphate decarboxylase activity"/>
    <property type="evidence" value="ECO:0007669"/>
    <property type="project" value="UniProtKB-UniRule"/>
</dbReference>
<keyword evidence="10" id="KW-1185">Reference proteome</keyword>